<organism evidence="3">
    <name type="scientific">Soboliphyme baturini</name>
    <dbReference type="NCBI Taxonomy" id="241478"/>
    <lineage>
        <taxon>Eukaryota</taxon>
        <taxon>Metazoa</taxon>
        <taxon>Ecdysozoa</taxon>
        <taxon>Nematoda</taxon>
        <taxon>Enoplea</taxon>
        <taxon>Dorylaimia</taxon>
        <taxon>Dioctophymatida</taxon>
        <taxon>Dioctophymatoidea</taxon>
        <taxon>Soboliphymatidae</taxon>
        <taxon>Soboliphyme</taxon>
    </lineage>
</organism>
<dbReference type="OrthoDB" id="347018at2759"/>
<gene>
    <name evidence="1" type="ORF">SBAD_LOCUS12374</name>
</gene>
<name>A0A183J926_9BILA</name>
<reference evidence="1 2" key="2">
    <citation type="submission" date="2018-11" db="EMBL/GenBank/DDBJ databases">
        <authorList>
            <consortium name="Pathogen Informatics"/>
        </authorList>
    </citation>
    <scope>NUCLEOTIDE SEQUENCE [LARGE SCALE GENOMIC DNA]</scope>
</reference>
<evidence type="ECO:0000313" key="1">
    <source>
        <dbReference type="EMBL" id="VDP47723.1"/>
    </source>
</evidence>
<sequence length="131" mass="15398">MIHYTAEYIFVNILKELEMYKPELLDKPAVLCINKMDTIADDNHDVNDIRHRKSYEDWQKIPEGIMHPEKVLKLYDVFYISAKTGANVARVKQRLREIIDEIDDAKKGPHRLMLMEKNLAPPLGDDELDYQ</sequence>
<reference evidence="3" key="1">
    <citation type="submission" date="2016-06" db="UniProtKB">
        <authorList>
            <consortium name="WormBaseParasite"/>
        </authorList>
    </citation>
    <scope>IDENTIFICATION</scope>
</reference>
<accession>A0A183J926</accession>
<evidence type="ECO:0000313" key="2">
    <source>
        <dbReference type="Proteomes" id="UP000270296"/>
    </source>
</evidence>
<dbReference type="WBParaSite" id="SBAD_0001278001-mRNA-1">
    <property type="protein sequence ID" value="SBAD_0001278001-mRNA-1"/>
    <property type="gene ID" value="SBAD_0001278001"/>
</dbReference>
<dbReference type="Gene3D" id="3.40.50.300">
    <property type="entry name" value="P-loop containing nucleotide triphosphate hydrolases"/>
    <property type="match status" value="1"/>
</dbReference>
<dbReference type="EMBL" id="UZAM01017586">
    <property type="protein sequence ID" value="VDP47723.1"/>
    <property type="molecule type" value="Genomic_DNA"/>
</dbReference>
<dbReference type="SUPFAM" id="SSF52540">
    <property type="entry name" value="P-loop containing nucleoside triphosphate hydrolases"/>
    <property type="match status" value="1"/>
</dbReference>
<proteinExistence type="predicted"/>
<dbReference type="Proteomes" id="UP000270296">
    <property type="component" value="Unassembled WGS sequence"/>
</dbReference>
<dbReference type="InterPro" id="IPR027417">
    <property type="entry name" value="P-loop_NTPase"/>
</dbReference>
<evidence type="ECO:0000313" key="3">
    <source>
        <dbReference type="WBParaSite" id="SBAD_0001278001-mRNA-1"/>
    </source>
</evidence>
<keyword evidence="2" id="KW-1185">Reference proteome</keyword>
<dbReference type="AlphaFoldDB" id="A0A183J926"/>
<protein>
    <submittedName>
        <fullName evidence="3">OBG-type G domain-containing protein</fullName>
    </submittedName>
</protein>